<protein>
    <submittedName>
        <fullName evidence="1">Uncharacterized protein</fullName>
    </submittedName>
</protein>
<evidence type="ECO:0000313" key="1">
    <source>
        <dbReference type="EMBL" id="EPY23744.1"/>
    </source>
</evidence>
<reference evidence="1 2" key="1">
    <citation type="journal article" date="2013" name="PLoS ONE">
        <title>Predicting the Proteins of Angomonas deanei, Strigomonas culicis and Their Respective Endosymbionts Reveals New Aspects of the Trypanosomatidae Family.</title>
        <authorList>
            <person name="Motta M.C."/>
            <person name="Martins A.C."/>
            <person name="de Souza S.S."/>
            <person name="Catta-Preta C.M."/>
            <person name="Silva R."/>
            <person name="Klein C.C."/>
            <person name="de Almeida L.G."/>
            <person name="de Lima Cunha O."/>
            <person name="Ciapina L.P."/>
            <person name="Brocchi M."/>
            <person name="Colabardini A.C."/>
            <person name="de Araujo Lima B."/>
            <person name="Machado C.R."/>
            <person name="de Almeida Soares C.M."/>
            <person name="Probst C.M."/>
            <person name="de Menezes C.B."/>
            <person name="Thompson C.E."/>
            <person name="Bartholomeu D.C."/>
            <person name="Gradia D.F."/>
            <person name="Pavoni D.P."/>
            <person name="Grisard E.C."/>
            <person name="Fantinatti-Garboggini F."/>
            <person name="Marchini F.K."/>
            <person name="Rodrigues-Luiz G.F."/>
            <person name="Wagner G."/>
            <person name="Goldman G.H."/>
            <person name="Fietto J.L."/>
            <person name="Elias M.C."/>
            <person name="Goldman M.H."/>
            <person name="Sagot M.F."/>
            <person name="Pereira M."/>
            <person name="Stoco P.H."/>
            <person name="de Mendonca-Neto R.P."/>
            <person name="Teixeira S.M."/>
            <person name="Maciel T.E."/>
            <person name="de Oliveira Mendes T.A."/>
            <person name="Urmenyi T.P."/>
            <person name="de Souza W."/>
            <person name="Schenkman S."/>
            <person name="de Vasconcelos A.T."/>
        </authorList>
    </citation>
    <scope>NUCLEOTIDE SEQUENCE [LARGE SCALE GENOMIC DNA]</scope>
</reference>
<accession>S9U4P4</accession>
<sequence length="1656" mass="184732">MTTFNAPSELSLQDMSPLTPLTELAENSSAFTVAEDVDNLDMKPWDDLGTQVSEWSWPIEVLYQKYHLVVAIDFSRKTFNISRNGVVFVDRVPDVINTLLQVLRTLLDTREESIEVMRQWLSSSSSRGASEAQRKRIMEQMWCPDVLVSIVLMNVPKTVAKSTKHFFSVPQEDESSSGSRARLLPTTTPSFFSFKSASDTEVTPDVVPILSRCDAKVLLEDTAFIESLQSMLRSYEGACREAKPEEWPEYSMECCLEYLVRTTPEYPKECYSYLLVTNLSEAVFTDSVSVLECAVRRKSIIISIVSLSRQSILDSPELSPLTQFVAAVGGFIINIDYFASLSARRVNRDWCRRFEGARCLAQQLFAHLINRFPVASYGFTQQILPNEGPNTIVLFNGERGLPDFNWSGRTIDLLRAVSAARFNEGWSVLIVYKDHDTPAHVVARMEYNFQRGKLLLHYEMNINVPTVYRKLQVSGSKSLVDYFAHIDVFDKSISPTADSPNHFITYLTLMRVQVEMLIKGEEAMISALCGCLGPMTVPPLGELHDLSSQEGIVVEWLNVSTVSTAALFFQYTPLPNSLLHKVVRNPQTEASRTMSVVAAAKALIRRAMLRSQRYQVVRPEENMTYLYVGGDYCPAYIVQFFLLREQQSNSGPECSIASGFECRISGFLFDATVQRSVLLDVTDCVSAMLEEENKSMLVESGSALSRSVDRHLVMSFQADEGNEKTLLVIQRVVTQRVDRHDPKCAAFSSMEAAPDSRRAGCTVGPKGISESRLLTREDTFSSFRRFLRTPCVLNPWLSSDCVVHRSVLFSSQSAFDLSLAQDVFTFMIMRRLQKGATLLLSHCVARRAVLRLTCGEGRTVCLHECISVVPTPNNGHRVDVERVMAPASSLMDVAPQMDNDTKEDAHIATCLHTTKLFYAPDGFTDRPTPVKESCRHFPTNSQLFSIGSKIESVLPYLQKEHTTVLTLSIPACLTASDANELRSKVVQLVGCMGNYACSVCASAFTEDYGQLLVPEKVRLPAKAKVQVAFLYAARYKTVTLLLVLEKQPGKTDTMNTSVINVAIASFNMPLLYNGLAERYRVANLTDPPVHVTTDSETEKRLLFSMKHLIETFTGVYAAKLVMQMLRSAEACALKKETDATDVPVDRILQDLALALPYMGTYAVERDITPLLYVLHSQFKGDSALFVKRVKQALSAQLQQLAYQLPLYSTLYIPKSNAFDDDTQSCTSDEELCLPVLVKLGSSIRIPGMSELYFYTQCAPLDENEENTSGIISSEHWSPSEGETKGPLEWRVRFFICTLPSDLFSMYEKNDFVITSKSVETVLSRLFDNCTPDGIAHLLDRGRMCSRCLSETDPTQDGMNAFFQARDDFSASAACATLVSDTVQRIMTNVALFCLNNCFTSQPFLDAMQAMGELHDQCGNTIGSVNAASGSSSRSTMRLGSTEASSACEEFTLNNIQTVYTIQRVPGMLPLVQNVVIPALLNSPCFEMVSFPVEFTQQETHYRSIDPKGAIVDVFRRCVEEDKMCIVSNTDSSYVFFNNGRCAGKCWIVVHVDVAAGSSANRAVICCYVATKKNRTQHARELSELLKSHIYTKMQKVSQLHLLKQLRDTQNASTELIPSFLGRPVLQREPAAICAKASCRYSDSISVHVLHKGIQSS</sequence>
<comment type="caution">
    <text evidence="1">The sequence shown here is derived from an EMBL/GenBank/DDBJ whole genome shotgun (WGS) entry which is preliminary data.</text>
</comment>
<keyword evidence="2" id="KW-1185">Reference proteome</keyword>
<name>S9U4P4_9TRYP</name>
<gene>
    <name evidence="1" type="ORF">STCU_07496</name>
</gene>
<dbReference type="OrthoDB" id="278691at2759"/>
<proteinExistence type="predicted"/>
<organism evidence="1 2">
    <name type="scientific">Strigomonas culicis</name>
    <dbReference type="NCBI Taxonomy" id="28005"/>
    <lineage>
        <taxon>Eukaryota</taxon>
        <taxon>Discoba</taxon>
        <taxon>Euglenozoa</taxon>
        <taxon>Kinetoplastea</taxon>
        <taxon>Metakinetoplastina</taxon>
        <taxon>Trypanosomatida</taxon>
        <taxon>Trypanosomatidae</taxon>
        <taxon>Strigomonadinae</taxon>
        <taxon>Strigomonas</taxon>
    </lineage>
</organism>
<evidence type="ECO:0000313" key="2">
    <source>
        <dbReference type="Proteomes" id="UP000015354"/>
    </source>
</evidence>
<dbReference type="Proteomes" id="UP000015354">
    <property type="component" value="Unassembled WGS sequence"/>
</dbReference>
<dbReference type="EMBL" id="ATMH01007496">
    <property type="protein sequence ID" value="EPY23744.1"/>
    <property type="molecule type" value="Genomic_DNA"/>
</dbReference>